<evidence type="ECO:0000256" key="7">
    <source>
        <dbReference type="ARBA" id="ARBA00022840"/>
    </source>
</evidence>
<evidence type="ECO:0000256" key="4">
    <source>
        <dbReference type="ARBA" id="ARBA00022692"/>
    </source>
</evidence>
<organism evidence="13 14">
    <name type="scientific">Candidatus Dechloromonas phosphorivorans</name>
    <dbReference type="NCBI Taxonomy" id="2899244"/>
    <lineage>
        <taxon>Bacteria</taxon>
        <taxon>Pseudomonadati</taxon>
        <taxon>Pseudomonadota</taxon>
        <taxon>Betaproteobacteria</taxon>
        <taxon>Rhodocyclales</taxon>
        <taxon>Azonexaceae</taxon>
        <taxon>Dechloromonas</taxon>
    </lineage>
</organism>
<evidence type="ECO:0000256" key="11">
    <source>
        <dbReference type="SAM" id="Phobius"/>
    </source>
</evidence>
<dbReference type="Pfam" id="PF13493">
    <property type="entry name" value="DUF4118"/>
    <property type="match status" value="1"/>
</dbReference>
<keyword evidence="2" id="KW-0597">Phosphoprotein</keyword>
<evidence type="ECO:0000256" key="5">
    <source>
        <dbReference type="ARBA" id="ARBA00022741"/>
    </source>
</evidence>
<keyword evidence="3" id="KW-0808">Transferase</keyword>
<proteinExistence type="predicted"/>
<dbReference type="GO" id="GO:0016020">
    <property type="term" value="C:membrane"/>
    <property type="evidence" value="ECO:0007669"/>
    <property type="project" value="UniProtKB-SubCell"/>
</dbReference>
<keyword evidence="6" id="KW-0418">Kinase</keyword>
<dbReference type="AlphaFoldDB" id="A0A935MZH5"/>
<dbReference type="InterPro" id="IPR038318">
    <property type="entry name" value="KdpD_sf"/>
</dbReference>
<evidence type="ECO:0000256" key="2">
    <source>
        <dbReference type="ARBA" id="ARBA00022553"/>
    </source>
</evidence>
<sequence>MFDTGVRQQFAAFPVWAWGQRSGVSLAVLLPVLVFFLQWQLWYAIQPYAWFLFYPTVFFSVLIGRLRGGILATVISTLLVWFVFIPTEFSFAIQSPWAMLSVVVFFASGIGFSFFYEHIYQRQCQAARKAGDARFQLLFEQAMDGVMIAGAGGAFYRS</sequence>
<reference evidence="13 14" key="1">
    <citation type="submission" date="2020-10" db="EMBL/GenBank/DDBJ databases">
        <title>Connecting structure to function with the recovery of over 1000 high-quality activated sludge metagenome-assembled genomes encoding full-length rRNA genes using long-read sequencing.</title>
        <authorList>
            <person name="Singleton C.M."/>
            <person name="Petriglieri F."/>
            <person name="Kristensen J.M."/>
            <person name="Kirkegaard R.H."/>
            <person name="Michaelsen T.Y."/>
            <person name="Andersen M.H."/>
            <person name="Karst S.M."/>
            <person name="Dueholm M.S."/>
            <person name="Nielsen P.H."/>
            <person name="Albertsen M."/>
        </authorList>
    </citation>
    <scope>NUCLEOTIDE SEQUENCE [LARGE SCALE GENOMIC DNA]</scope>
    <source>
        <strain evidence="13">EsbW_18-Q3-R4-48_BATAC.463</strain>
    </source>
</reference>
<dbReference type="GO" id="GO:0005524">
    <property type="term" value="F:ATP binding"/>
    <property type="evidence" value="ECO:0007669"/>
    <property type="project" value="UniProtKB-KW"/>
</dbReference>
<evidence type="ECO:0000256" key="1">
    <source>
        <dbReference type="ARBA" id="ARBA00004141"/>
    </source>
</evidence>
<evidence type="ECO:0000256" key="9">
    <source>
        <dbReference type="ARBA" id="ARBA00023012"/>
    </source>
</evidence>
<evidence type="ECO:0000256" key="3">
    <source>
        <dbReference type="ARBA" id="ARBA00022679"/>
    </source>
</evidence>
<accession>A0A935MZH5</accession>
<name>A0A935MZH5_9RHOO</name>
<feature type="domain" description="Sensor protein KdpD transmembrane" evidence="12">
    <location>
        <begin position="26"/>
        <end position="128"/>
    </location>
</feature>
<protein>
    <submittedName>
        <fullName evidence="13">DUF4118 domain-containing protein</fullName>
    </submittedName>
</protein>
<feature type="transmembrane region" description="Helical" evidence="11">
    <location>
        <begin position="48"/>
        <end position="64"/>
    </location>
</feature>
<dbReference type="Gene3D" id="1.20.120.620">
    <property type="entry name" value="Backbone structure of the membrane domain of e. Coli histidine kinase receptor kdpd"/>
    <property type="match status" value="1"/>
</dbReference>
<dbReference type="InterPro" id="IPR025201">
    <property type="entry name" value="KdpD_TM"/>
</dbReference>
<evidence type="ECO:0000259" key="12">
    <source>
        <dbReference type="Pfam" id="PF13493"/>
    </source>
</evidence>
<evidence type="ECO:0000313" key="14">
    <source>
        <dbReference type="Proteomes" id="UP000739411"/>
    </source>
</evidence>
<evidence type="ECO:0000313" key="13">
    <source>
        <dbReference type="EMBL" id="MBK7416571.1"/>
    </source>
</evidence>
<keyword evidence="4 11" id="KW-0812">Transmembrane</keyword>
<evidence type="ECO:0000256" key="8">
    <source>
        <dbReference type="ARBA" id="ARBA00022989"/>
    </source>
</evidence>
<dbReference type="GO" id="GO:0016301">
    <property type="term" value="F:kinase activity"/>
    <property type="evidence" value="ECO:0007669"/>
    <property type="project" value="UniProtKB-KW"/>
</dbReference>
<comment type="subcellular location">
    <subcellularLocation>
        <location evidence="1">Membrane</location>
        <topology evidence="1">Multi-pass membrane protein</topology>
    </subcellularLocation>
</comment>
<keyword evidence="9" id="KW-0902">Two-component regulatory system</keyword>
<evidence type="ECO:0000256" key="10">
    <source>
        <dbReference type="ARBA" id="ARBA00023136"/>
    </source>
</evidence>
<comment type="caution">
    <text evidence="13">The sequence shown here is derived from an EMBL/GenBank/DDBJ whole genome shotgun (WGS) entry which is preliminary data.</text>
</comment>
<feature type="transmembrane region" description="Helical" evidence="11">
    <location>
        <begin position="97"/>
        <end position="116"/>
    </location>
</feature>
<dbReference type="EMBL" id="JADJMS010000046">
    <property type="protein sequence ID" value="MBK7416571.1"/>
    <property type="molecule type" value="Genomic_DNA"/>
</dbReference>
<keyword evidence="10 11" id="KW-0472">Membrane</keyword>
<dbReference type="GO" id="GO:0000160">
    <property type="term" value="P:phosphorelay signal transduction system"/>
    <property type="evidence" value="ECO:0007669"/>
    <property type="project" value="UniProtKB-KW"/>
</dbReference>
<gene>
    <name evidence="13" type="ORF">IPJ38_17235</name>
</gene>
<dbReference type="Proteomes" id="UP000739411">
    <property type="component" value="Unassembled WGS sequence"/>
</dbReference>
<feature type="transmembrane region" description="Helical" evidence="11">
    <location>
        <begin position="71"/>
        <end position="91"/>
    </location>
</feature>
<keyword evidence="8 11" id="KW-1133">Transmembrane helix</keyword>
<feature type="transmembrane region" description="Helical" evidence="11">
    <location>
        <begin position="23"/>
        <end position="42"/>
    </location>
</feature>
<keyword evidence="7" id="KW-0067">ATP-binding</keyword>
<evidence type="ECO:0000256" key="6">
    <source>
        <dbReference type="ARBA" id="ARBA00022777"/>
    </source>
</evidence>
<keyword evidence="5" id="KW-0547">Nucleotide-binding</keyword>